<accession>A0ABV4FCA5</accession>
<name>A0ABV4FCA5_BRAEL</name>
<reference evidence="2 3" key="1">
    <citation type="submission" date="2024-07" db="EMBL/GenBank/DDBJ databases">
        <title>Genomic Encyclopedia of Type Strains, Phase V (KMG-V): Genome sequencing to study the core and pangenomes of soil and plant-associated prokaryotes.</title>
        <authorList>
            <person name="Whitman W."/>
        </authorList>
    </citation>
    <scope>NUCLEOTIDE SEQUENCE [LARGE SCALE GENOMIC DNA]</scope>
    <source>
        <strain evidence="2 3">USDA 415</strain>
    </source>
</reference>
<evidence type="ECO:0000313" key="3">
    <source>
        <dbReference type="Proteomes" id="UP001565471"/>
    </source>
</evidence>
<sequence>MRGFYVAFALSMLVVSTSQVSGMEREPPRASVQRHSGLPR</sequence>
<evidence type="ECO:0000313" key="2">
    <source>
        <dbReference type="EMBL" id="MEY9321115.1"/>
    </source>
</evidence>
<keyword evidence="3" id="KW-1185">Reference proteome</keyword>
<evidence type="ECO:0000256" key="1">
    <source>
        <dbReference type="SAM" id="MobiDB-lite"/>
    </source>
</evidence>
<proteinExistence type="predicted"/>
<protein>
    <submittedName>
        <fullName evidence="2">Uncharacterized protein</fullName>
    </submittedName>
</protein>
<dbReference type="Proteomes" id="UP001565471">
    <property type="component" value="Unassembled WGS sequence"/>
</dbReference>
<dbReference type="EMBL" id="JBGBZA010000002">
    <property type="protein sequence ID" value="MEY9321115.1"/>
    <property type="molecule type" value="Genomic_DNA"/>
</dbReference>
<comment type="caution">
    <text evidence="2">The sequence shown here is derived from an EMBL/GenBank/DDBJ whole genome shotgun (WGS) entry which is preliminary data.</text>
</comment>
<feature type="region of interest" description="Disordered" evidence="1">
    <location>
        <begin position="20"/>
        <end position="40"/>
    </location>
</feature>
<organism evidence="2 3">
    <name type="scientific">Bradyrhizobium elkanii</name>
    <dbReference type="NCBI Taxonomy" id="29448"/>
    <lineage>
        <taxon>Bacteria</taxon>
        <taxon>Pseudomonadati</taxon>
        <taxon>Pseudomonadota</taxon>
        <taxon>Alphaproteobacteria</taxon>
        <taxon>Hyphomicrobiales</taxon>
        <taxon>Nitrobacteraceae</taxon>
        <taxon>Bradyrhizobium</taxon>
    </lineage>
</organism>
<gene>
    <name evidence="2" type="ORF">ABIF29_007914</name>
</gene>